<dbReference type="Gene3D" id="1.20.58.2030">
    <property type="match status" value="1"/>
</dbReference>
<dbReference type="FunCoup" id="A0A2K1INF7">
    <property type="interactions" value="1765"/>
</dbReference>
<dbReference type="Gramene" id="Pp3c22_13930V3.1">
    <property type="protein sequence ID" value="Pp3c22_13930V3.1"/>
    <property type="gene ID" value="Pp3c22_13930"/>
</dbReference>
<keyword evidence="4" id="KW-1185">Reference proteome</keyword>
<name>A0A2K1INF7_PHYPA</name>
<organism evidence="2">
    <name type="scientific">Physcomitrium patens</name>
    <name type="common">Spreading-leaved earth moss</name>
    <name type="synonym">Physcomitrella patens</name>
    <dbReference type="NCBI Taxonomy" id="3218"/>
    <lineage>
        <taxon>Eukaryota</taxon>
        <taxon>Viridiplantae</taxon>
        <taxon>Streptophyta</taxon>
        <taxon>Embryophyta</taxon>
        <taxon>Bryophyta</taxon>
        <taxon>Bryophytina</taxon>
        <taxon>Bryopsida</taxon>
        <taxon>Funariidae</taxon>
        <taxon>Funariales</taxon>
        <taxon>Funariaceae</taxon>
        <taxon>Physcomitrium</taxon>
    </lineage>
</organism>
<dbReference type="InterPro" id="IPR019734">
    <property type="entry name" value="TPR_rpt"/>
</dbReference>
<accession>A0A2K1INF7</accession>
<gene>
    <name evidence="2" type="ORF">PHYPA_027120</name>
</gene>
<dbReference type="EnsemblPlants" id="Pp3c22_13930V3.1">
    <property type="protein sequence ID" value="Pp3c22_13930V3.1"/>
    <property type="gene ID" value="Pp3c22_13930"/>
</dbReference>
<sequence length="298" mass="32683">MASAVATGSCFAAQLNVVVRAADTPVSSPTVARASIQVRHKCYSGASLQSLKGSTTLCDTHQRSSRNAAVVVRAMAENPSPVDQPAVKETYEVELEKPWGLRFYKGADGGTYIDAVALDGSADRTGMFTPATNAMFGNEMWPAAEYGRTMYTIRQRVGTLLMRMEKRYGVGEDGGATAKQLSAERNAGFISDGIWEIQVQDYLRKQKKSRENELNSGLKLYKIRKYEEALVHFESVLGLKPEAREEAVASYDVACCYSKLNLIDAGFTPLINKYDEPFIDENALNAIKSIFGIFGSKN</sequence>
<dbReference type="Proteomes" id="UP000006727">
    <property type="component" value="Chromosome 22"/>
</dbReference>
<evidence type="ECO:0000313" key="4">
    <source>
        <dbReference type="Proteomes" id="UP000006727"/>
    </source>
</evidence>
<dbReference type="EMBL" id="ABEU02000022">
    <property type="protein sequence ID" value="PNR30804.1"/>
    <property type="molecule type" value="Genomic_DNA"/>
</dbReference>
<evidence type="ECO:0000256" key="1">
    <source>
        <dbReference type="PROSITE-ProRule" id="PRU00339"/>
    </source>
</evidence>
<evidence type="ECO:0000313" key="3">
    <source>
        <dbReference type="EnsemblPlants" id="Pp3c22_13930V3.1"/>
    </source>
</evidence>
<reference evidence="3" key="3">
    <citation type="submission" date="2020-12" db="UniProtKB">
        <authorList>
            <consortium name="EnsemblPlants"/>
        </authorList>
    </citation>
    <scope>IDENTIFICATION</scope>
</reference>
<feature type="repeat" description="TPR" evidence="1">
    <location>
        <begin position="210"/>
        <end position="243"/>
    </location>
</feature>
<dbReference type="PANTHER" id="PTHR47661:SF3">
    <property type="entry name" value="PROTEIN CONTAINING PDZ DOMAIN, A K-BOX DOMAIN, AND A TPR REGION"/>
    <property type="match status" value="1"/>
</dbReference>
<protein>
    <submittedName>
        <fullName evidence="2 3">Uncharacterized protein</fullName>
    </submittedName>
</protein>
<evidence type="ECO:0000313" key="2">
    <source>
        <dbReference type="EMBL" id="PNR30804.1"/>
    </source>
</evidence>
<dbReference type="InParanoid" id="A0A2K1INF7"/>
<keyword evidence="1" id="KW-0802">TPR repeat</keyword>
<reference evidence="2 4" key="2">
    <citation type="journal article" date="2018" name="Plant J.">
        <title>The Physcomitrella patens chromosome-scale assembly reveals moss genome structure and evolution.</title>
        <authorList>
            <person name="Lang D."/>
            <person name="Ullrich K.K."/>
            <person name="Murat F."/>
            <person name="Fuchs J."/>
            <person name="Jenkins J."/>
            <person name="Haas F.B."/>
            <person name="Piednoel M."/>
            <person name="Gundlach H."/>
            <person name="Van Bel M."/>
            <person name="Meyberg R."/>
            <person name="Vives C."/>
            <person name="Morata J."/>
            <person name="Symeonidi A."/>
            <person name="Hiss M."/>
            <person name="Muchero W."/>
            <person name="Kamisugi Y."/>
            <person name="Saleh O."/>
            <person name="Blanc G."/>
            <person name="Decker E.L."/>
            <person name="van Gessel N."/>
            <person name="Grimwood J."/>
            <person name="Hayes R.D."/>
            <person name="Graham S.W."/>
            <person name="Gunter L.E."/>
            <person name="McDaniel S.F."/>
            <person name="Hoernstein S.N.W."/>
            <person name="Larsson A."/>
            <person name="Li F.W."/>
            <person name="Perroud P.F."/>
            <person name="Phillips J."/>
            <person name="Ranjan P."/>
            <person name="Rokshar D.S."/>
            <person name="Rothfels C.J."/>
            <person name="Schneider L."/>
            <person name="Shu S."/>
            <person name="Stevenson D.W."/>
            <person name="Thummler F."/>
            <person name="Tillich M."/>
            <person name="Villarreal Aguilar J.C."/>
            <person name="Widiez T."/>
            <person name="Wong G.K."/>
            <person name="Wymore A."/>
            <person name="Zhang Y."/>
            <person name="Zimmer A.D."/>
            <person name="Quatrano R.S."/>
            <person name="Mayer K.F.X."/>
            <person name="Goodstein D."/>
            <person name="Casacuberta J.M."/>
            <person name="Vandepoele K."/>
            <person name="Reski R."/>
            <person name="Cuming A.C."/>
            <person name="Tuskan G.A."/>
            <person name="Maumus F."/>
            <person name="Salse J."/>
            <person name="Schmutz J."/>
            <person name="Rensing S.A."/>
        </authorList>
    </citation>
    <scope>NUCLEOTIDE SEQUENCE [LARGE SCALE GENOMIC DNA]</scope>
    <source>
        <strain evidence="3 4">cv. Gransden 2004</strain>
    </source>
</reference>
<dbReference type="PANTHER" id="PTHR47661">
    <property type="entry name" value="PHOSPHOGLUCAN PHOSPHATASE LSF1, CHLOROPLASTIC"/>
    <property type="match status" value="1"/>
</dbReference>
<dbReference type="AlphaFoldDB" id="A0A2K1INF7"/>
<reference evidence="2 4" key="1">
    <citation type="journal article" date="2008" name="Science">
        <title>The Physcomitrella genome reveals evolutionary insights into the conquest of land by plants.</title>
        <authorList>
            <person name="Rensing S."/>
            <person name="Lang D."/>
            <person name="Zimmer A."/>
            <person name="Terry A."/>
            <person name="Salamov A."/>
            <person name="Shapiro H."/>
            <person name="Nishiyama T."/>
            <person name="Perroud P.-F."/>
            <person name="Lindquist E."/>
            <person name="Kamisugi Y."/>
            <person name="Tanahashi T."/>
            <person name="Sakakibara K."/>
            <person name="Fujita T."/>
            <person name="Oishi K."/>
            <person name="Shin-I T."/>
            <person name="Kuroki Y."/>
            <person name="Toyoda A."/>
            <person name="Suzuki Y."/>
            <person name="Hashimoto A."/>
            <person name="Yamaguchi K."/>
            <person name="Sugano A."/>
            <person name="Kohara Y."/>
            <person name="Fujiyama A."/>
            <person name="Anterola A."/>
            <person name="Aoki S."/>
            <person name="Ashton N."/>
            <person name="Barbazuk W.B."/>
            <person name="Barker E."/>
            <person name="Bennetzen J."/>
            <person name="Bezanilla M."/>
            <person name="Blankenship R."/>
            <person name="Cho S.H."/>
            <person name="Dutcher S."/>
            <person name="Estelle M."/>
            <person name="Fawcett J.A."/>
            <person name="Gundlach H."/>
            <person name="Hanada K."/>
            <person name="Heyl A."/>
            <person name="Hicks K.A."/>
            <person name="Hugh J."/>
            <person name="Lohr M."/>
            <person name="Mayer K."/>
            <person name="Melkozernov A."/>
            <person name="Murata T."/>
            <person name="Nelson D."/>
            <person name="Pils B."/>
            <person name="Prigge M."/>
            <person name="Reiss B."/>
            <person name="Renner T."/>
            <person name="Rombauts S."/>
            <person name="Rushton P."/>
            <person name="Sanderfoot A."/>
            <person name="Schween G."/>
            <person name="Shiu S.-H."/>
            <person name="Stueber K."/>
            <person name="Theodoulou F.L."/>
            <person name="Tu H."/>
            <person name="Van de Peer Y."/>
            <person name="Verrier P.J."/>
            <person name="Waters E."/>
            <person name="Wood A."/>
            <person name="Yang L."/>
            <person name="Cove D."/>
            <person name="Cuming A."/>
            <person name="Hasebe M."/>
            <person name="Lucas S."/>
            <person name="Mishler D.B."/>
            <person name="Reski R."/>
            <person name="Grigoriev I."/>
            <person name="Quatrano R.S."/>
            <person name="Boore J.L."/>
        </authorList>
    </citation>
    <scope>NUCLEOTIDE SEQUENCE [LARGE SCALE GENOMIC DNA]</scope>
    <source>
        <strain evidence="3 4">cv. Gransden 2004</strain>
    </source>
</reference>
<dbReference type="PROSITE" id="PS50005">
    <property type="entry name" value="TPR"/>
    <property type="match status" value="1"/>
</dbReference>
<dbReference type="STRING" id="3218.A0A2K1INF7"/>
<dbReference type="InterPro" id="IPR011990">
    <property type="entry name" value="TPR-like_helical_dom_sf"/>
</dbReference>
<dbReference type="SUPFAM" id="SSF48452">
    <property type="entry name" value="TPR-like"/>
    <property type="match status" value="1"/>
</dbReference>
<proteinExistence type="predicted"/>